<sequence length="156" mass="17852">MKNQTFKITLMIISICAVVYHGFNLLSLWSDIPNEIAIHFSNNQSDNWGSKYLLIIMPIISILFWFLIQLVVRNPENLNYINLTEENKEIQYAKAKKVMLLIQYAGAITFIFVNEAFLRSAVGMDTTLPIIIAIVFLASCIIAPIYLLFWAAALKY</sequence>
<dbReference type="STRING" id="1384049.CD29_18635"/>
<feature type="transmembrane region" description="Helical" evidence="1">
    <location>
        <begin position="52"/>
        <end position="72"/>
    </location>
</feature>
<dbReference type="EMBL" id="JPVN01000036">
    <property type="protein sequence ID" value="KGR74338.1"/>
    <property type="molecule type" value="Genomic_DNA"/>
</dbReference>
<reference evidence="3 4" key="1">
    <citation type="submission" date="2014-02" db="EMBL/GenBank/DDBJ databases">
        <title>Draft genome sequence of Lysinibacillus manganicus DSM 26584T.</title>
        <authorList>
            <person name="Zhang F."/>
            <person name="Wang G."/>
            <person name="Zhang L."/>
        </authorList>
    </citation>
    <scope>NUCLEOTIDE SEQUENCE [LARGE SCALE GENOMIC DNA]</scope>
    <source>
        <strain evidence="3 4">DSM 26584</strain>
    </source>
</reference>
<evidence type="ECO:0000256" key="1">
    <source>
        <dbReference type="SAM" id="Phobius"/>
    </source>
</evidence>
<proteinExistence type="predicted"/>
<keyword evidence="1" id="KW-1133">Transmembrane helix</keyword>
<comment type="caution">
    <text evidence="3">The sequence shown here is derived from an EMBL/GenBank/DDBJ whole genome shotgun (WGS) entry which is preliminary data.</text>
</comment>
<protein>
    <recommendedName>
        <fullName evidence="2">DUF1648 domain-containing protein</fullName>
    </recommendedName>
</protein>
<dbReference type="eggNOG" id="COG4194">
    <property type="taxonomic scope" value="Bacteria"/>
</dbReference>
<keyword evidence="1" id="KW-0472">Membrane</keyword>
<dbReference type="AlphaFoldDB" id="A0A0A3HVL9"/>
<feature type="transmembrane region" description="Helical" evidence="1">
    <location>
        <begin position="12"/>
        <end position="32"/>
    </location>
</feature>
<organism evidence="3 4">
    <name type="scientific">Ureibacillus manganicus DSM 26584</name>
    <dbReference type="NCBI Taxonomy" id="1384049"/>
    <lineage>
        <taxon>Bacteria</taxon>
        <taxon>Bacillati</taxon>
        <taxon>Bacillota</taxon>
        <taxon>Bacilli</taxon>
        <taxon>Bacillales</taxon>
        <taxon>Caryophanaceae</taxon>
        <taxon>Ureibacillus</taxon>
    </lineage>
</organism>
<gene>
    <name evidence="3" type="ORF">CD29_18635</name>
</gene>
<keyword evidence="4" id="KW-1185">Reference proteome</keyword>
<accession>A0A0A3HVL9</accession>
<evidence type="ECO:0000259" key="2">
    <source>
        <dbReference type="Pfam" id="PF07853"/>
    </source>
</evidence>
<feature type="transmembrane region" description="Helical" evidence="1">
    <location>
        <begin position="98"/>
        <end position="118"/>
    </location>
</feature>
<feature type="transmembrane region" description="Helical" evidence="1">
    <location>
        <begin position="130"/>
        <end position="154"/>
    </location>
</feature>
<evidence type="ECO:0000313" key="4">
    <source>
        <dbReference type="Proteomes" id="UP000030416"/>
    </source>
</evidence>
<name>A0A0A3HVL9_9BACL</name>
<dbReference type="InterPro" id="IPR012867">
    <property type="entry name" value="DUF1648"/>
</dbReference>
<dbReference type="RefSeq" id="WP_036189983.1">
    <property type="nucleotide sequence ID" value="NZ_AVDA01000036.1"/>
</dbReference>
<keyword evidence="1" id="KW-0812">Transmembrane</keyword>
<dbReference type="Proteomes" id="UP000030416">
    <property type="component" value="Unassembled WGS sequence"/>
</dbReference>
<dbReference type="OrthoDB" id="9808690at2"/>
<dbReference type="Pfam" id="PF07853">
    <property type="entry name" value="DUF1648"/>
    <property type="match status" value="1"/>
</dbReference>
<evidence type="ECO:0000313" key="3">
    <source>
        <dbReference type="EMBL" id="KGR74338.1"/>
    </source>
</evidence>
<feature type="domain" description="DUF1648" evidence="2">
    <location>
        <begin position="24"/>
        <end position="61"/>
    </location>
</feature>